<evidence type="ECO:0000313" key="5">
    <source>
        <dbReference type="EMBL" id="PSW04456.1"/>
    </source>
</evidence>
<dbReference type="PROSITE" id="PS01124">
    <property type="entry name" value="HTH_ARAC_FAMILY_2"/>
    <property type="match status" value="1"/>
</dbReference>
<dbReference type="OrthoDB" id="6396588at2"/>
<accession>A0A2T3MWX7</accession>
<comment type="caution">
    <text evidence="5">The sequence shown here is derived from an EMBL/GenBank/DDBJ whole genome shotgun (WGS) entry which is preliminary data.</text>
</comment>
<dbReference type="InterPro" id="IPR018060">
    <property type="entry name" value="HTH_AraC"/>
</dbReference>
<keyword evidence="3" id="KW-0804">Transcription</keyword>
<sequence length="74" mass="8187">MQQKTVHAITLLNRDISIINIAQKMGDSDPENFTRAFKRHAGLSPSSFRREGLSDIKPESRGSIFSRIGSNVAS</sequence>
<gene>
    <name evidence="5" type="ORF">C9I89_14170</name>
</gene>
<keyword evidence="6" id="KW-1185">Reference proteome</keyword>
<keyword evidence="2" id="KW-0238">DNA-binding</keyword>
<dbReference type="Gene3D" id="1.10.10.60">
    <property type="entry name" value="Homeodomain-like"/>
    <property type="match status" value="1"/>
</dbReference>
<protein>
    <recommendedName>
        <fullName evidence="4">HTH araC/xylS-type domain-containing protein</fullName>
    </recommendedName>
</protein>
<organism evidence="5 6">
    <name type="scientific">Photobacterium lipolyticum</name>
    <dbReference type="NCBI Taxonomy" id="266810"/>
    <lineage>
        <taxon>Bacteria</taxon>
        <taxon>Pseudomonadati</taxon>
        <taxon>Pseudomonadota</taxon>
        <taxon>Gammaproteobacteria</taxon>
        <taxon>Vibrionales</taxon>
        <taxon>Vibrionaceae</taxon>
        <taxon>Photobacterium</taxon>
    </lineage>
</organism>
<evidence type="ECO:0000256" key="3">
    <source>
        <dbReference type="ARBA" id="ARBA00023163"/>
    </source>
</evidence>
<dbReference type="InterPro" id="IPR009057">
    <property type="entry name" value="Homeodomain-like_sf"/>
</dbReference>
<dbReference type="EMBL" id="PYMC01000009">
    <property type="protein sequence ID" value="PSW04456.1"/>
    <property type="molecule type" value="Genomic_DNA"/>
</dbReference>
<dbReference type="InterPro" id="IPR020449">
    <property type="entry name" value="Tscrpt_reg_AraC-type_HTH"/>
</dbReference>
<keyword evidence="1" id="KW-0805">Transcription regulation</keyword>
<reference evidence="5 6" key="1">
    <citation type="submission" date="2018-03" db="EMBL/GenBank/DDBJ databases">
        <title>Whole genome sequencing of Histamine producing bacteria.</title>
        <authorList>
            <person name="Butler K."/>
        </authorList>
    </citation>
    <scope>NUCLEOTIDE SEQUENCE [LARGE SCALE GENOMIC DNA]</scope>
    <source>
        <strain evidence="5 6">DSM 16190</strain>
    </source>
</reference>
<dbReference type="GO" id="GO:0043565">
    <property type="term" value="F:sequence-specific DNA binding"/>
    <property type="evidence" value="ECO:0007669"/>
    <property type="project" value="InterPro"/>
</dbReference>
<evidence type="ECO:0000256" key="2">
    <source>
        <dbReference type="ARBA" id="ARBA00023125"/>
    </source>
</evidence>
<evidence type="ECO:0000256" key="1">
    <source>
        <dbReference type="ARBA" id="ARBA00023015"/>
    </source>
</evidence>
<dbReference type="GO" id="GO:0003700">
    <property type="term" value="F:DNA-binding transcription factor activity"/>
    <property type="evidence" value="ECO:0007669"/>
    <property type="project" value="InterPro"/>
</dbReference>
<evidence type="ECO:0000313" key="6">
    <source>
        <dbReference type="Proteomes" id="UP000240904"/>
    </source>
</evidence>
<dbReference type="PRINTS" id="PR00032">
    <property type="entry name" value="HTHARAC"/>
</dbReference>
<dbReference type="AlphaFoldDB" id="A0A2T3MWX7"/>
<dbReference type="Pfam" id="PF12833">
    <property type="entry name" value="HTH_18"/>
    <property type="match status" value="1"/>
</dbReference>
<feature type="domain" description="HTH araC/xylS-type" evidence="4">
    <location>
        <begin position="1"/>
        <end position="51"/>
    </location>
</feature>
<proteinExistence type="predicted"/>
<name>A0A2T3MWX7_9GAMM</name>
<dbReference type="SUPFAM" id="SSF46689">
    <property type="entry name" value="Homeodomain-like"/>
    <property type="match status" value="1"/>
</dbReference>
<evidence type="ECO:0000259" key="4">
    <source>
        <dbReference type="PROSITE" id="PS01124"/>
    </source>
</evidence>
<dbReference type="Proteomes" id="UP000240904">
    <property type="component" value="Unassembled WGS sequence"/>
</dbReference>
<dbReference type="RefSeq" id="WP_107283988.1">
    <property type="nucleotide sequence ID" value="NZ_PYMC01000009.1"/>
</dbReference>